<dbReference type="SUPFAM" id="SSF160544">
    <property type="entry name" value="EscU C-terminal domain-like"/>
    <property type="match status" value="1"/>
</dbReference>
<name>A0AAW5E4T8_9BACI</name>
<accession>A0AAW5E4T8</accession>
<dbReference type="Gene3D" id="3.40.1690.10">
    <property type="entry name" value="secretion proteins EscU"/>
    <property type="match status" value="1"/>
</dbReference>
<keyword evidence="2" id="KW-1185">Reference proteome</keyword>
<evidence type="ECO:0000313" key="1">
    <source>
        <dbReference type="EMBL" id="MCH1623799.1"/>
    </source>
</evidence>
<sequence>MSKNLNKKSKAVALSYDEKIHSAPKIIAKGNGIVAENLIETAIANNIPVQVDTNLVELLSKLEINESIPEDLYLAVAEIFAFIYKIDQKVSINEE</sequence>
<dbReference type="RefSeq" id="WP_240251811.1">
    <property type="nucleotide sequence ID" value="NZ_JAKTTI010000001.1"/>
</dbReference>
<comment type="caution">
    <text evidence="1">The sequence shown here is derived from an EMBL/GenBank/DDBJ whole genome shotgun (WGS) entry which is preliminary data.</text>
</comment>
<evidence type="ECO:0000313" key="2">
    <source>
        <dbReference type="Proteomes" id="UP001431131"/>
    </source>
</evidence>
<dbReference type="Pfam" id="PF01312">
    <property type="entry name" value="Bac_export_2"/>
    <property type="match status" value="1"/>
</dbReference>
<gene>
    <name evidence="1" type="ORF">MJG50_00555</name>
</gene>
<dbReference type="EMBL" id="JAKTTI010000001">
    <property type="protein sequence ID" value="MCH1623799.1"/>
    <property type="molecule type" value="Genomic_DNA"/>
</dbReference>
<dbReference type="PANTHER" id="PTHR30531">
    <property type="entry name" value="FLAGELLAR BIOSYNTHETIC PROTEIN FLHB"/>
    <property type="match status" value="1"/>
</dbReference>
<dbReference type="PANTHER" id="PTHR30531:SF12">
    <property type="entry name" value="FLAGELLAR BIOSYNTHETIC PROTEIN FLHB"/>
    <property type="match status" value="1"/>
</dbReference>
<dbReference type="InterPro" id="IPR029025">
    <property type="entry name" value="T3SS_substrate_exporter_C"/>
</dbReference>
<dbReference type="AlphaFoldDB" id="A0AAW5E4T8"/>
<dbReference type="GO" id="GO:0005886">
    <property type="term" value="C:plasma membrane"/>
    <property type="evidence" value="ECO:0007669"/>
    <property type="project" value="TreeGrafter"/>
</dbReference>
<dbReference type="GO" id="GO:0009306">
    <property type="term" value="P:protein secretion"/>
    <property type="evidence" value="ECO:0007669"/>
    <property type="project" value="InterPro"/>
</dbReference>
<protein>
    <submittedName>
        <fullName evidence="1">EscU/YscU/HrcU family type III secretion system export apparatus switch protein</fullName>
    </submittedName>
</protein>
<proteinExistence type="predicted"/>
<dbReference type="InterPro" id="IPR006135">
    <property type="entry name" value="T3SS_substrate_exporter"/>
</dbReference>
<reference evidence="1" key="1">
    <citation type="submission" date="2022-02" db="EMBL/GenBank/DDBJ databases">
        <title>Fredinandcohnia quinoae sp. nov. isolated from Chenopodium quinoa seeds.</title>
        <authorList>
            <person name="Saati-Santamaria Z."/>
            <person name="Flores-Felix J.D."/>
            <person name="Igual J.M."/>
            <person name="Velazquez E."/>
            <person name="Garcia-Fraile P."/>
            <person name="Martinez-Molina E."/>
        </authorList>
    </citation>
    <scope>NUCLEOTIDE SEQUENCE</scope>
    <source>
        <strain evidence="1">SECRCQ15</strain>
    </source>
</reference>
<dbReference type="Proteomes" id="UP001431131">
    <property type="component" value="Unassembled WGS sequence"/>
</dbReference>
<organism evidence="1 2">
    <name type="scientific">Fredinandcohnia quinoae</name>
    <dbReference type="NCBI Taxonomy" id="2918902"/>
    <lineage>
        <taxon>Bacteria</taxon>
        <taxon>Bacillati</taxon>
        <taxon>Bacillota</taxon>
        <taxon>Bacilli</taxon>
        <taxon>Bacillales</taxon>
        <taxon>Bacillaceae</taxon>
        <taxon>Fredinandcohnia</taxon>
    </lineage>
</organism>